<evidence type="ECO:0000313" key="5">
    <source>
        <dbReference type="EMBL" id="GEU60048.1"/>
    </source>
</evidence>
<evidence type="ECO:0000259" key="4">
    <source>
        <dbReference type="Pfam" id="PF25597"/>
    </source>
</evidence>
<comment type="caution">
    <text evidence="5">The sequence shown here is derived from an EMBL/GenBank/DDBJ whole genome shotgun (WGS) entry which is preliminary data.</text>
</comment>
<dbReference type="InterPro" id="IPR054722">
    <property type="entry name" value="PolX-like_BBD"/>
</dbReference>
<gene>
    <name evidence="5" type="ORF">Tci_032026</name>
</gene>
<reference evidence="5" key="1">
    <citation type="journal article" date="2019" name="Sci. Rep.">
        <title>Draft genome of Tanacetum cinerariifolium, the natural source of mosquito coil.</title>
        <authorList>
            <person name="Yamashiro T."/>
            <person name="Shiraishi A."/>
            <person name="Satake H."/>
            <person name="Nakayama K."/>
        </authorList>
    </citation>
    <scope>NUCLEOTIDE SEQUENCE</scope>
</reference>
<name>A0A6L2LEH8_TANCI</name>
<sequence>MMTIMYLPLNDNILKQPESITDIYVVEKDDSNITLNSLNMCADEGKADQNTAQEEERALLASLIKNMKLETDESKKINKDLKKANTSLTNKLLRVIPTTSVSRPQHKSTQMKDMVTQNNSQVKKMEVEDHRRNFKYPNNKLSVTACNDSLNAKTSNVNFVCVTCGKCVLNKNHDSCVLHYINGVNSRTKKIIAMPIRTKEPKQTVNQSVATPHKKTVASEPTIQKRRNIIMFIVNSGCTKHMTRNLKVLINFVEKFLGMVRFGNDQIAPIVGYGDLIQGNVAIKWVYYVEGINHKIFFVGQFCDVDLDIAFRNQHVLLEIFRETIYLLIYRDSFSEIHGLNTGCSYQFPKDDSKRTLGSELELLFSLMFDEYYKKENEVLSKPSVVFDKLNTTQSTATSVAAESPPLIVHNTSDPTSPTLQEPLGLQFKFDLYFTMWDNEVDKNELVSQLELLEEKLSEEDSNQKLLRCLLPEWNTLVWRNKADLDTMRMDDLYNNLKVYEPEVKGIAPRNQDSKKKETSKRSAPVETSTSIALMLCDCLGGYDWSDQAEEGPNYALMAFSSSSSNSKVSNDSTCLKSCLECVKLLKSQNDQLLKDLKKYELMVLGYKTGLESVEERLEFYKINESIYLEDIKVLKAEIQIEEIAIRELMKKLKIAQKEKDGIQHNVDKLEHASKSLNKLIECQIVDNCKKGLGNENYNAIPPPYIGNFMPPTPDLCFTGLDKFVNKHVAENYKAKSSEEEPKGNPQINLQDQGVIDSGCLRHMTKNMSYLTDFKEIDEGYAAFGGNPKRGKSQEKMYDKKNNVLFNDTKCVVLSPNFKLIDESQVLLRVPRKNNMLGHLIFKTMNKLVKGNLVRGLPSKLFENDQTCVAYQKGKQHRASYHLGKFDGKVDEGFFVGYSLNCKAFRVFNSITRIVEENLHIRFSESTHNIIGSGPDWLFDIDALTRTMNYEPIVAGTQSSDYAGTKASDNAGQVRKKTEPMKNYILLPLWSANPPFLQDLESSHDDGSKPSSDDEKKVDEDPRKENECKDQEKEDNVNITNNVNTVSSTVNTAGTNRVNVVGENICIELLFDSNMPALEDVSTFNFSSDDEDDGVVADMNNLDTTIQVSPIPTTRIHKDHPLDQVIKLQSATQTRKMSKNLEEHSCLGGIMVSLIFWEGLDEEAFVEFMVEGVRKMKIMIEMRRMTYLIREERIKVEKHKS</sequence>
<feature type="compositionally biased region" description="Basic and acidic residues" evidence="2">
    <location>
        <begin position="1001"/>
        <end position="1035"/>
    </location>
</feature>
<dbReference type="Pfam" id="PF25597">
    <property type="entry name" value="SH3_retrovirus"/>
    <property type="match status" value="1"/>
</dbReference>
<keyword evidence="1" id="KW-0175">Coiled coil</keyword>
<evidence type="ECO:0008006" key="6">
    <source>
        <dbReference type="Google" id="ProtNLM"/>
    </source>
</evidence>
<evidence type="ECO:0000256" key="1">
    <source>
        <dbReference type="SAM" id="Coils"/>
    </source>
</evidence>
<feature type="coiled-coil region" evidence="1">
    <location>
        <begin position="632"/>
        <end position="673"/>
    </location>
</feature>
<dbReference type="Pfam" id="PF22936">
    <property type="entry name" value="Pol_BBD"/>
    <property type="match status" value="1"/>
</dbReference>
<dbReference type="AlphaFoldDB" id="A0A6L2LEH8"/>
<feature type="region of interest" description="Disordered" evidence="2">
    <location>
        <begin position="998"/>
        <end position="1035"/>
    </location>
</feature>
<dbReference type="EMBL" id="BKCJ010004273">
    <property type="protein sequence ID" value="GEU60048.1"/>
    <property type="molecule type" value="Genomic_DNA"/>
</dbReference>
<protein>
    <recommendedName>
        <fullName evidence="6">Integrase, catalytic region, zinc finger, CCHC-type, peptidase aspartic, catalytic</fullName>
    </recommendedName>
</protein>
<feature type="domain" description="Retroviral polymerase SH3-like" evidence="4">
    <location>
        <begin position="880"/>
        <end position="927"/>
    </location>
</feature>
<evidence type="ECO:0000256" key="2">
    <source>
        <dbReference type="SAM" id="MobiDB-lite"/>
    </source>
</evidence>
<feature type="domain" description="Retrovirus-related Pol polyprotein from transposon TNT 1-94-like beta-barrel" evidence="3">
    <location>
        <begin position="232"/>
        <end position="303"/>
    </location>
</feature>
<proteinExistence type="predicted"/>
<accession>A0A6L2LEH8</accession>
<organism evidence="5">
    <name type="scientific">Tanacetum cinerariifolium</name>
    <name type="common">Dalmatian daisy</name>
    <name type="synonym">Chrysanthemum cinerariifolium</name>
    <dbReference type="NCBI Taxonomy" id="118510"/>
    <lineage>
        <taxon>Eukaryota</taxon>
        <taxon>Viridiplantae</taxon>
        <taxon>Streptophyta</taxon>
        <taxon>Embryophyta</taxon>
        <taxon>Tracheophyta</taxon>
        <taxon>Spermatophyta</taxon>
        <taxon>Magnoliopsida</taxon>
        <taxon>eudicotyledons</taxon>
        <taxon>Gunneridae</taxon>
        <taxon>Pentapetalae</taxon>
        <taxon>asterids</taxon>
        <taxon>campanulids</taxon>
        <taxon>Asterales</taxon>
        <taxon>Asteraceae</taxon>
        <taxon>Asteroideae</taxon>
        <taxon>Anthemideae</taxon>
        <taxon>Anthemidinae</taxon>
        <taxon>Tanacetum</taxon>
    </lineage>
</organism>
<evidence type="ECO:0000259" key="3">
    <source>
        <dbReference type="Pfam" id="PF22936"/>
    </source>
</evidence>
<dbReference type="InterPro" id="IPR057670">
    <property type="entry name" value="SH3_retrovirus"/>
</dbReference>